<dbReference type="InterPro" id="IPR038232">
    <property type="entry name" value="PknH-like_Extracell_sf"/>
</dbReference>
<sequence length="163" mass="17665">MRQISGIQGFEAPNEPDHGERTVPVAITDTSAPCRAVYDQQTVFGHNWTQFRSVTYAAAIPHPLIDGSLMLTQNVAVYPDSVASGTAFSRVVAAIPGCLAASASLDRRTERRPDSNTVLLYGDLGDDAYRLNGATLIHVSTVGPSERKQFTQEILDQLEHAQP</sequence>
<dbReference type="Proteomes" id="UP000069620">
    <property type="component" value="Unassembled WGS sequence"/>
</dbReference>
<organism evidence="2 3">
    <name type="scientific">Mycolicibacterium brisbanense</name>
    <dbReference type="NCBI Taxonomy" id="146020"/>
    <lineage>
        <taxon>Bacteria</taxon>
        <taxon>Bacillati</taxon>
        <taxon>Actinomycetota</taxon>
        <taxon>Actinomycetes</taxon>
        <taxon>Mycobacteriales</taxon>
        <taxon>Mycobacteriaceae</taxon>
        <taxon>Mycolicibacterium</taxon>
    </lineage>
</organism>
<evidence type="ECO:0000313" key="3">
    <source>
        <dbReference type="Proteomes" id="UP000069620"/>
    </source>
</evidence>
<feature type="region of interest" description="Disordered" evidence="1">
    <location>
        <begin position="1"/>
        <end position="21"/>
    </location>
</feature>
<dbReference type="STRING" id="146020.RMCB_6376"/>
<gene>
    <name evidence="2" type="ORF">RMCB_6376</name>
</gene>
<comment type="caution">
    <text evidence="2">The sequence shown here is derived from an EMBL/GenBank/DDBJ whole genome shotgun (WGS) entry which is preliminary data.</text>
</comment>
<dbReference type="Gene3D" id="3.40.1000.70">
    <property type="entry name" value="PknH-like extracellular domain"/>
    <property type="match status" value="1"/>
</dbReference>
<dbReference type="EMBL" id="BCSX01000054">
    <property type="protein sequence ID" value="GAS92280.1"/>
    <property type="molecule type" value="Genomic_DNA"/>
</dbReference>
<protein>
    <submittedName>
        <fullName evidence="2">Lipoprotein LpqQ</fullName>
    </submittedName>
</protein>
<evidence type="ECO:0000313" key="2">
    <source>
        <dbReference type="EMBL" id="GAS92280.1"/>
    </source>
</evidence>
<evidence type="ECO:0000256" key="1">
    <source>
        <dbReference type="SAM" id="MobiDB-lite"/>
    </source>
</evidence>
<reference evidence="3" key="1">
    <citation type="journal article" date="2016" name="Genome Announc.">
        <title>Draft Genome Sequences of Five Rapidly Growing Mycobacterium Species, M. thermoresistibile, M. fortuitum subsp. acetamidolyticum, M. canariasense, M. brisbanense, and M. novocastrense.</title>
        <authorList>
            <person name="Katahira K."/>
            <person name="Ogura Y."/>
            <person name="Gotoh Y."/>
            <person name="Hayashi T."/>
        </authorList>
    </citation>
    <scope>NUCLEOTIDE SEQUENCE [LARGE SCALE GENOMIC DNA]</scope>
    <source>
        <strain evidence="3">JCM15654</strain>
    </source>
</reference>
<keyword evidence="2" id="KW-0449">Lipoprotein</keyword>
<proteinExistence type="predicted"/>
<accession>A0A117I7Y3</accession>
<name>A0A117I7Y3_9MYCO</name>
<reference evidence="3" key="2">
    <citation type="submission" date="2016-02" db="EMBL/GenBank/DDBJ databases">
        <title>Draft genome sequence of five rapidly growing Mycobacterium species.</title>
        <authorList>
            <person name="Katahira K."/>
            <person name="Gotou Y."/>
            <person name="Iida K."/>
            <person name="Ogura Y."/>
            <person name="Hayashi T."/>
        </authorList>
    </citation>
    <scope>NUCLEOTIDE SEQUENCE [LARGE SCALE GENOMIC DNA]</scope>
    <source>
        <strain evidence="3">JCM15654</strain>
    </source>
</reference>
<keyword evidence="3" id="KW-1185">Reference proteome</keyword>
<dbReference type="AlphaFoldDB" id="A0A117I7Y3"/>